<accession>A0A7H8R1Y6</accession>
<dbReference type="EMBL" id="CP055901">
    <property type="protein sequence ID" value="QKX60374.1"/>
    <property type="molecule type" value="Genomic_DNA"/>
</dbReference>
<keyword evidence="2 5" id="KW-0812">Transmembrane</keyword>
<keyword evidence="8" id="KW-1185">Reference proteome</keyword>
<feature type="transmembrane region" description="Helical" evidence="5">
    <location>
        <begin position="91"/>
        <end position="112"/>
    </location>
</feature>
<sequence length="510" mass="55857">MDLDTLHTAPQLQAEDNLQFYLDKQALELTPDGKFIRWSTKNHRHPRHWSTSKKVYNSLLIVWLDFFTTAISTAGSAVANGAQKEYGVAKALSVFLFVSVYLLGQSVGGVVFPPYSEVFGRKWLYIGCSGLYTIFCALVAAVPSLAAVVVSRFVCGLLSAIPTVVVLGSMEDMFNAKDRVWTIYFWSTAGSMGLVMGPIMSSYITVALGWRWTFYTGAIVLGVTTGLMFTLSESRPSVLLAQEVSRLGRLTGIENLRSLNPDHTPDLRNFAHVALFRPLYLFFTEPIVSVTSVISAVSSALVYLFTEALSPIYESFGFSTQSASLPFIAIGIGLLASGFTRILETRIITKHQRQGHPITPEHKLLGLCIGAPVLAVGLWLFAWTIPPHNQTIHWIVPTIALAVIGYAVNELDTSLSGYLADSYLTYASSGYAALSLLRSLMSAVFPLFAVQMFKGLEANMAVSVLAAVATVFCVVPPLFTRHGSRIRARSKFARYSLQVYRDNAVDADGL</sequence>
<dbReference type="GO" id="GO:0016020">
    <property type="term" value="C:membrane"/>
    <property type="evidence" value="ECO:0007669"/>
    <property type="project" value="UniProtKB-SubCell"/>
</dbReference>
<dbReference type="GeneID" id="55995010"/>
<dbReference type="GO" id="GO:0022857">
    <property type="term" value="F:transmembrane transporter activity"/>
    <property type="evidence" value="ECO:0007669"/>
    <property type="project" value="InterPro"/>
</dbReference>
<feature type="transmembrane region" description="Helical" evidence="5">
    <location>
        <begin position="212"/>
        <end position="231"/>
    </location>
</feature>
<proteinExistence type="predicted"/>
<evidence type="ECO:0000256" key="1">
    <source>
        <dbReference type="ARBA" id="ARBA00004141"/>
    </source>
</evidence>
<evidence type="ECO:0000259" key="6">
    <source>
        <dbReference type="PROSITE" id="PS50850"/>
    </source>
</evidence>
<dbReference type="AlphaFoldDB" id="A0A7H8R1Y6"/>
<organism evidence="7 8">
    <name type="scientific">Talaromyces rugulosus</name>
    <name type="common">Penicillium rugulosum</name>
    <dbReference type="NCBI Taxonomy" id="121627"/>
    <lineage>
        <taxon>Eukaryota</taxon>
        <taxon>Fungi</taxon>
        <taxon>Dikarya</taxon>
        <taxon>Ascomycota</taxon>
        <taxon>Pezizomycotina</taxon>
        <taxon>Eurotiomycetes</taxon>
        <taxon>Eurotiomycetidae</taxon>
        <taxon>Eurotiales</taxon>
        <taxon>Trichocomaceae</taxon>
        <taxon>Talaromyces</taxon>
        <taxon>Talaromyces sect. Islandici</taxon>
    </lineage>
</organism>
<keyword evidence="3 5" id="KW-1133">Transmembrane helix</keyword>
<feature type="transmembrane region" description="Helical" evidence="5">
    <location>
        <begin position="279"/>
        <end position="305"/>
    </location>
</feature>
<dbReference type="Pfam" id="PF07690">
    <property type="entry name" value="MFS_1"/>
    <property type="match status" value="1"/>
</dbReference>
<evidence type="ECO:0000313" key="7">
    <source>
        <dbReference type="EMBL" id="QKX60374.1"/>
    </source>
</evidence>
<feature type="transmembrane region" description="Helical" evidence="5">
    <location>
        <begin position="124"/>
        <end position="143"/>
    </location>
</feature>
<dbReference type="PROSITE" id="PS50850">
    <property type="entry name" value="MFS"/>
    <property type="match status" value="1"/>
</dbReference>
<feature type="transmembrane region" description="Helical" evidence="5">
    <location>
        <begin position="180"/>
        <end position="200"/>
    </location>
</feature>
<evidence type="ECO:0000256" key="2">
    <source>
        <dbReference type="ARBA" id="ARBA00022692"/>
    </source>
</evidence>
<gene>
    <name evidence="7" type="ORF">TRUGW13939_07519</name>
</gene>
<dbReference type="InterPro" id="IPR011701">
    <property type="entry name" value="MFS"/>
</dbReference>
<dbReference type="RefSeq" id="XP_035346551.1">
    <property type="nucleotide sequence ID" value="XM_035490658.1"/>
</dbReference>
<feature type="transmembrane region" description="Helical" evidence="5">
    <location>
        <begin position="325"/>
        <end position="343"/>
    </location>
</feature>
<keyword evidence="4 5" id="KW-0472">Membrane</keyword>
<feature type="transmembrane region" description="Helical" evidence="5">
    <location>
        <begin position="423"/>
        <end position="448"/>
    </location>
</feature>
<dbReference type="PANTHER" id="PTHR23502">
    <property type="entry name" value="MAJOR FACILITATOR SUPERFAMILY"/>
    <property type="match status" value="1"/>
</dbReference>
<evidence type="ECO:0000256" key="3">
    <source>
        <dbReference type="ARBA" id="ARBA00022989"/>
    </source>
</evidence>
<comment type="subcellular location">
    <subcellularLocation>
        <location evidence="1">Membrane</location>
        <topology evidence="1">Multi-pass membrane protein</topology>
    </subcellularLocation>
</comment>
<evidence type="ECO:0000256" key="5">
    <source>
        <dbReference type="SAM" id="Phobius"/>
    </source>
</evidence>
<dbReference type="InterPro" id="IPR020846">
    <property type="entry name" value="MFS_dom"/>
</dbReference>
<feature type="transmembrane region" description="Helical" evidence="5">
    <location>
        <begin position="391"/>
        <end position="411"/>
    </location>
</feature>
<feature type="domain" description="Major facilitator superfamily (MFS) profile" evidence="6">
    <location>
        <begin position="54"/>
        <end position="485"/>
    </location>
</feature>
<name>A0A7H8R1Y6_TALRU</name>
<feature type="transmembrane region" description="Helical" evidence="5">
    <location>
        <begin position="460"/>
        <end position="479"/>
    </location>
</feature>
<dbReference type="InterPro" id="IPR036259">
    <property type="entry name" value="MFS_trans_sf"/>
</dbReference>
<feature type="transmembrane region" description="Helical" evidence="5">
    <location>
        <begin position="149"/>
        <end position="168"/>
    </location>
</feature>
<dbReference type="OrthoDB" id="5410178at2759"/>
<feature type="transmembrane region" description="Helical" evidence="5">
    <location>
        <begin position="55"/>
        <end position="79"/>
    </location>
</feature>
<evidence type="ECO:0000313" key="8">
    <source>
        <dbReference type="Proteomes" id="UP000509510"/>
    </source>
</evidence>
<evidence type="ECO:0000256" key="4">
    <source>
        <dbReference type="ARBA" id="ARBA00023136"/>
    </source>
</evidence>
<feature type="transmembrane region" description="Helical" evidence="5">
    <location>
        <begin position="364"/>
        <end position="385"/>
    </location>
</feature>
<dbReference type="Gene3D" id="1.20.1250.20">
    <property type="entry name" value="MFS general substrate transporter like domains"/>
    <property type="match status" value="1"/>
</dbReference>
<dbReference type="KEGG" id="trg:TRUGW13939_07519"/>
<protein>
    <recommendedName>
        <fullName evidence="6">Major facilitator superfamily (MFS) profile domain-containing protein</fullName>
    </recommendedName>
</protein>
<dbReference type="PANTHER" id="PTHR23502:SF157">
    <property type="entry name" value="MAJOR FACILITATOR SUPERFAMILY (MFS) PROFILE DOMAIN-CONTAINING PROTEIN-RELATED"/>
    <property type="match status" value="1"/>
</dbReference>
<reference evidence="8" key="1">
    <citation type="submission" date="2020-06" db="EMBL/GenBank/DDBJ databases">
        <title>A chromosome-scale genome assembly of Talaromyces rugulosus W13939.</title>
        <authorList>
            <person name="Wang B."/>
            <person name="Guo L."/>
            <person name="Ye K."/>
            <person name="Wang L."/>
        </authorList>
    </citation>
    <scope>NUCLEOTIDE SEQUENCE [LARGE SCALE GENOMIC DNA]</scope>
    <source>
        <strain evidence="8">W13939</strain>
    </source>
</reference>
<dbReference type="FunFam" id="1.20.1250.20:FF:000475">
    <property type="entry name" value="MFS multidrug transporter, putative"/>
    <property type="match status" value="1"/>
</dbReference>
<dbReference type="SUPFAM" id="SSF103473">
    <property type="entry name" value="MFS general substrate transporter"/>
    <property type="match status" value="1"/>
</dbReference>
<dbReference type="Proteomes" id="UP000509510">
    <property type="component" value="Chromosome IV"/>
</dbReference>